<reference evidence="2 3" key="1">
    <citation type="submission" date="2019-04" db="EMBL/GenBank/DDBJ databases">
        <title>Geobacter oryzae sp. nov., ferric-reducing bacteria isolated from paddy soil.</title>
        <authorList>
            <person name="Xu Z."/>
            <person name="Masuda Y."/>
            <person name="Itoh H."/>
            <person name="Senoo K."/>
        </authorList>
    </citation>
    <scope>NUCLEOTIDE SEQUENCE [LARGE SCALE GENOMIC DNA]</scope>
    <source>
        <strain evidence="2 3">Red111</strain>
    </source>
</reference>
<dbReference type="InterPro" id="IPR045538">
    <property type="entry name" value="CIS_TMP"/>
</dbReference>
<dbReference type="Proteomes" id="UP000306416">
    <property type="component" value="Unassembled WGS sequence"/>
</dbReference>
<accession>A0A4S1CG42</accession>
<evidence type="ECO:0000256" key="1">
    <source>
        <dbReference type="SAM" id="MobiDB-lite"/>
    </source>
</evidence>
<protein>
    <submittedName>
        <fullName evidence="2">Uncharacterized protein</fullName>
    </submittedName>
</protein>
<keyword evidence="3" id="KW-1185">Reference proteome</keyword>
<comment type="caution">
    <text evidence="2">The sequence shown here is derived from an EMBL/GenBank/DDBJ whole genome shotgun (WGS) entry which is preliminary data.</text>
</comment>
<evidence type="ECO:0000313" key="3">
    <source>
        <dbReference type="Proteomes" id="UP000306416"/>
    </source>
</evidence>
<gene>
    <name evidence="2" type="ORF">E4633_08295</name>
</gene>
<proteinExistence type="predicted"/>
<dbReference type="RefSeq" id="WP_135869786.1">
    <property type="nucleotide sequence ID" value="NZ_SRSC01000002.1"/>
</dbReference>
<organism evidence="2 3">
    <name type="scientific">Geomonas terrae</name>
    <dbReference type="NCBI Taxonomy" id="2562681"/>
    <lineage>
        <taxon>Bacteria</taxon>
        <taxon>Pseudomonadati</taxon>
        <taxon>Thermodesulfobacteriota</taxon>
        <taxon>Desulfuromonadia</taxon>
        <taxon>Geobacterales</taxon>
        <taxon>Geobacteraceae</taxon>
        <taxon>Geomonas</taxon>
    </lineage>
</organism>
<sequence>MPHVIRKKRLHIEFHGPESEVAALQRRLERFCYDSLLPVMEVVLNEHAAEDEHILLEEVVIDAGIIPLDQMEADLSQAVQEGMQQALGEELQSPRINSRRRNKLQAMTEVFMHFLEQGSLPWWFQLQAGKELEQVLLECWLDESLPYGAAVITLEEVLIPLQKESARRRLILQFTERFRSLLLPIIAPQVGIRVAAVLERLSGVALPSTAVAPIREKVWDNGLAAAANHVSATEHELISRAWLGLPEWLRRHPEVSVALERHWPGAVGSSKPEATVEESKSATHKQNEEPSAGHAEKIEGADKPEAVQEGIYIENGGVVLLHPYLTRLFEALEISNGNHILAPERGVAVLHYLASGSTEPPEYLLALQKILCSIPLHIPIARNMELTELDIEMCDSLLKALLQHWGALRNSSLNGLRGAFLMRPAKLTVRDNDEWLLQVEKNSCDILLDQLPYSISMVKLPWMEKLLWVQWN</sequence>
<dbReference type="Pfam" id="PF19268">
    <property type="entry name" value="CIS_TMP"/>
    <property type="match status" value="1"/>
</dbReference>
<feature type="region of interest" description="Disordered" evidence="1">
    <location>
        <begin position="266"/>
        <end position="300"/>
    </location>
</feature>
<dbReference type="AlphaFoldDB" id="A0A4S1CG42"/>
<dbReference type="EMBL" id="SRSC01000002">
    <property type="protein sequence ID" value="TGU72303.1"/>
    <property type="molecule type" value="Genomic_DNA"/>
</dbReference>
<evidence type="ECO:0000313" key="2">
    <source>
        <dbReference type="EMBL" id="TGU72303.1"/>
    </source>
</evidence>
<feature type="compositionally biased region" description="Basic and acidic residues" evidence="1">
    <location>
        <begin position="277"/>
        <end position="288"/>
    </location>
</feature>
<name>A0A4S1CG42_9BACT</name>